<protein>
    <submittedName>
        <fullName evidence="1">Uncharacterized protein</fullName>
    </submittedName>
</protein>
<reference evidence="1 2" key="1">
    <citation type="submission" date="2019-06" db="EMBL/GenBank/DDBJ databases">
        <title>WGS assembly of Gossypium darwinii.</title>
        <authorList>
            <person name="Chen Z.J."/>
            <person name="Sreedasyam A."/>
            <person name="Ando A."/>
            <person name="Song Q."/>
            <person name="De L."/>
            <person name="Hulse-Kemp A."/>
            <person name="Ding M."/>
            <person name="Ye W."/>
            <person name="Kirkbride R."/>
            <person name="Jenkins J."/>
            <person name="Plott C."/>
            <person name="Lovell J."/>
            <person name="Lin Y.-M."/>
            <person name="Vaughn R."/>
            <person name="Liu B."/>
            <person name="Li W."/>
            <person name="Simpson S."/>
            <person name="Scheffler B."/>
            <person name="Saski C."/>
            <person name="Grover C."/>
            <person name="Hu G."/>
            <person name="Conover J."/>
            <person name="Carlson J."/>
            <person name="Shu S."/>
            <person name="Boston L."/>
            <person name="Williams M."/>
            <person name="Peterson D."/>
            <person name="Mcgee K."/>
            <person name="Jones D."/>
            <person name="Wendel J."/>
            <person name="Stelly D."/>
            <person name="Grimwood J."/>
            <person name="Schmutz J."/>
        </authorList>
    </citation>
    <scope>NUCLEOTIDE SEQUENCE [LARGE SCALE GENOMIC DNA]</scope>
    <source>
        <strain evidence="1">1808015.09</strain>
    </source>
</reference>
<name>A0A5D2GVN2_GOSDA</name>
<proteinExistence type="predicted"/>
<accession>A0A5D2GVN2</accession>
<sequence>MTIFFHQSGAPGFILSIARRTCSRAPPSSNIRVDDRFRCQNIPSHVSNYQPRGRSGKLLVKSHIERNDYARPSIFMTKNPFCIRVSYNNWFRFDQIGQSLRQNNLHCSFVPRLKTQDTFGKNDYYPPQAADIWHTNFIHNSLQFKISKRKIIIPGNFPDCNFNFQKDV</sequence>
<dbReference type="EMBL" id="CM017691">
    <property type="protein sequence ID" value="TYH21700.1"/>
    <property type="molecule type" value="Genomic_DNA"/>
</dbReference>
<dbReference type="AlphaFoldDB" id="A0A5D2GVN2"/>
<evidence type="ECO:0000313" key="2">
    <source>
        <dbReference type="Proteomes" id="UP000323506"/>
    </source>
</evidence>
<gene>
    <name evidence="1" type="ORF">ES288_A04G066400v1</name>
</gene>
<keyword evidence="2" id="KW-1185">Reference proteome</keyword>
<evidence type="ECO:0000313" key="1">
    <source>
        <dbReference type="EMBL" id="TYH21700.1"/>
    </source>
</evidence>
<organism evidence="1 2">
    <name type="scientific">Gossypium darwinii</name>
    <name type="common">Darwin's cotton</name>
    <name type="synonym">Gossypium barbadense var. darwinii</name>
    <dbReference type="NCBI Taxonomy" id="34276"/>
    <lineage>
        <taxon>Eukaryota</taxon>
        <taxon>Viridiplantae</taxon>
        <taxon>Streptophyta</taxon>
        <taxon>Embryophyta</taxon>
        <taxon>Tracheophyta</taxon>
        <taxon>Spermatophyta</taxon>
        <taxon>Magnoliopsida</taxon>
        <taxon>eudicotyledons</taxon>
        <taxon>Gunneridae</taxon>
        <taxon>Pentapetalae</taxon>
        <taxon>rosids</taxon>
        <taxon>malvids</taxon>
        <taxon>Malvales</taxon>
        <taxon>Malvaceae</taxon>
        <taxon>Malvoideae</taxon>
        <taxon>Gossypium</taxon>
    </lineage>
</organism>
<dbReference type="Proteomes" id="UP000323506">
    <property type="component" value="Chromosome A04"/>
</dbReference>